<protein>
    <submittedName>
        <fullName evidence="1">Uncharacterized protein</fullName>
    </submittedName>
</protein>
<reference evidence="1 2" key="1">
    <citation type="submission" date="2024-10" db="EMBL/GenBank/DDBJ databases">
        <title>Updated reference genomes for cyclostephanoid diatoms.</title>
        <authorList>
            <person name="Roberts W.R."/>
            <person name="Alverson A.J."/>
        </authorList>
    </citation>
    <scope>NUCLEOTIDE SEQUENCE [LARGE SCALE GENOMIC DNA]</scope>
    <source>
        <strain evidence="1 2">AJA010-31</strain>
    </source>
</reference>
<dbReference type="Proteomes" id="UP001530400">
    <property type="component" value="Unassembled WGS sequence"/>
</dbReference>
<comment type="caution">
    <text evidence="1">The sequence shown here is derived from an EMBL/GenBank/DDBJ whole genome shotgun (WGS) entry which is preliminary data.</text>
</comment>
<proteinExistence type="predicted"/>
<evidence type="ECO:0000313" key="1">
    <source>
        <dbReference type="EMBL" id="KAL3777540.1"/>
    </source>
</evidence>
<dbReference type="EMBL" id="JALLPJ020001038">
    <property type="protein sequence ID" value="KAL3777540.1"/>
    <property type="molecule type" value="Genomic_DNA"/>
</dbReference>
<dbReference type="AlphaFoldDB" id="A0ABD3NUG6"/>
<gene>
    <name evidence="1" type="ORF">ACHAWO_005959</name>
</gene>
<keyword evidence="2" id="KW-1185">Reference proteome</keyword>
<organism evidence="1 2">
    <name type="scientific">Cyclotella atomus</name>
    <dbReference type="NCBI Taxonomy" id="382360"/>
    <lineage>
        <taxon>Eukaryota</taxon>
        <taxon>Sar</taxon>
        <taxon>Stramenopiles</taxon>
        <taxon>Ochrophyta</taxon>
        <taxon>Bacillariophyta</taxon>
        <taxon>Coscinodiscophyceae</taxon>
        <taxon>Thalassiosirophycidae</taxon>
        <taxon>Stephanodiscales</taxon>
        <taxon>Stephanodiscaceae</taxon>
        <taxon>Cyclotella</taxon>
    </lineage>
</organism>
<evidence type="ECO:0000313" key="2">
    <source>
        <dbReference type="Proteomes" id="UP001530400"/>
    </source>
</evidence>
<name>A0ABD3NUG6_9STRA</name>
<accession>A0ABD3NUG6</accession>
<sequence>MNHFFPWNYCSEKSSSTKRNERIANDKFNTVKHQVETVLAEMSKVTIKLGCLPESESPLAQLPSILFSHICSYAGLPEPVTRPKPMSMPVVQTKMTSRSGRVIKKVDYSELAIDSLGSKIAIPLLKPNVHLTAPCWRDFARAVRKNERWNVKRIVATPVEKQKFKESRKSNVYFINLVFTVPARPKVECLDNVK</sequence>